<dbReference type="RefSeq" id="WP_273250269.1">
    <property type="nucleotide sequence ID" value="NZ_VENJ01000018.1"/>
</dbReference>
<evidence type="ECO:0000313" key="6">
    <source>
        <dbReference type="Proteomes" id="UP000483078"/>
    </source>
</evidence>
<evidence type="ECO:0000256" key="1">
    <source>
        <dbReference type="ARBA" id="ARBA00009477"/>
    </source>
</evidence>
<dbReference type="GO" id="GO:0022857">
    <property type="term" value="F:transmembrane transporter activity"/>
    <property type="evidence" value="ECO:0007669"/>
    <property type="project" value="InterPro"/>
</dbReference>
<evidence type="ECO:0000259" key="4">
    <source>
        <dbReference type="Pfam" id="PF25917"/>
    </source>
</evidence>
<evidence type="ECO:0000313" key="5">
    <source>
        <dbReference type="EMBL" id="MTJ05499.1"/>
    </source>
</evidence>
<keyword evidence="3" id="KW-0732">Signal</keyword>
<feature type="chain" id="PRO_5028955237" evidence="3">
    <location>
        <begin position="21"/>
        <end position="325"/>
    </location>
</feature>
<dbReference type="NCBIfam" id="TIGR01730">
    <property type="entry name" value="RND_mfp"/>
    <property type="match status" value="1"/>
</dbReference>
<proteinExistence type="inferred from homology"/>
<dbReference type="Pfam" id="PF25917">
    <property type="entry name" value="BSH_RND"/>
    <property type="match status" value="1"/>
</dbReference>
<gene>
    <name evidence="5" type="ORF">FH759_12500</name>
</gene>
<dbReference type="PANTHER" id="PTHR30158">
    <property type="entry name" value="ACRA/E-RELATED COMPONENT OF DRUG EFFLUX TRANSPORTER"/>
    <property type="match status" value="1"/>
</dbReference>
<dbReference type="EMBL" id="VENJ01000018">
    <property type="protein sequence ID" value="MTJ05499.1"/>
    <property type="molecule type" value="Genomic_DNA"/>
</dbReference>
<evidence type="ECO:0000256" key="2">
    <source>
        <dbReference type="SAM" id="Coils"/>
    </source>
</evidence>
<protein>
    <submittedName>
        <fullName evidence="5">Efflux RND transporter periplasmic adaptor subunit</fullName>
    </submittedName>
</protein>
<dbReference type="AlphaFoldDB" id="A0A7C9LME9"/>
<dbReference type="Gene3D" id="2.40.30.170">
    <property type="match status" value="1"/>
</dbReference>
<dbReference type="GO" id="GO:0005886">
    <property type="term" value="C:plasma membrane"/>
    <property type="evidence" value="ECO:0007669"/>
    <property type="project" value="TreeGrafter"/>
</dbReference>
<feature type="domain" description="Multidrug resistance protein MdtA-like barrel-sandwich hybrid" evidence="4">
    <location>
        <begin position="49"/>
        <end position="184"/>
    </location>
</feature>
<comment type="caution">
    <text evidence="5">The sequence shown here is derived from an EMBL/GenBank/DDBJ whole genome shotgun (WGS) entry which is preliminary data.</text>
</comment>
<feature type="signal peptide" evidence="3">
    <location>
        <begin position="1"/>
        <end position="20"/>
    </location>
</feature>
<feature type="coiled-coil region" evidence="2">
    <location>
        <begin position="86"/>
        <end position="151"/>
    </location>
</feature>
<sequence length="325" mass="35287">MRLIALVAVVLAALPGVLTAQELYTVSPASLTEWKAVYGRIEARDQIPARARLGGTLKRLDVTEGDRVSTGQDLARIIDDKLEFRLSALDARSEALQSQLRNAEAELERGEALLERGVTTAQRLDALRTDVNVLRNELDGVQADRRVIEQQVTEGTVLAPLEGRVLDVPVTEGAVVMPGEVVAMIGGNGFFLRLAVPERHANFLVEGDSIQIEEQGASQSGTLARIYPQIENGRVVADVEVPNLSDAFVNKRVLVRLPVATREALVVPEKALITRAGLDYVEVTEGDETILRSVLPGQRHVIEGRDMVEIVTGVRAGEKVVVGDE</sequence>
<dbReference type="Gene3D" id="2.40.420.20">
    <property type="match status" value="1"/>
</dbReference>
<name>A0A7C9LME9_9RHOB</name>
<dbReference type="Gene3D" id="2.40.50.100">
    <property type="match status" value="1"/>
</dbReference>
<dbReference type="InterPro" id="IPR058625">
    <property type="entry name" value="MdtA-like_BSH"/>
</dbReference>
<dbReference type="PANTHER" id="PTHR30158:SF10">
    <property type="entry name" value="CATION EFFLUX PUMP"/>
    <property type="match status" value="1"/>
</dbReference>
<evidence type="ECO:0000256" key="3">
    <source>
        <dbReference type="SAM" id="SignalP"/>
    </source>
</evidence>
<dbReference type="Proteomes" id="UP000483078">
    <property type="component" value="Unassembled WGS sequence"/>
</dbReference>
<dbReference type="GO" id="GO:0046677">
    <property type="term" value="P:response to antibiotic"/>
    <property type="evidence" value="ECO:0007669"/>
    <property type="project" value="TreeGrafter"/>
</dbReference>
<accession>A0A7C9LME9</accession>
<organism evidence="5 6">
    <name type="scientific">Sediminimonas qiaohouensis</name>
    <dbReference type="NCBI Taxonomy" id="552061"/>
    <lineage>
        <taxon>Bacteria</taxon>
        <taxon>Pseudomonadati</taxon>
        <taxon>Pseudomonadota</taxon>
        <taxon>Alphaproteobacteria</taxon>
        <taxon>Rhodobacterales</taxon>
        <taxon>Roseobacteraceae</taxon>
        <taxon>Sediminimonas</taxon>
    </lineage>
</organism>
<reference evidence="5 6" key="1">
    <citation type="submission" date="2019-06" db="EMBL/GenBank/DDBJ databases">
        <title>Enrichment of Autotrophic Halophilic Microorganisms from Red Sea Brine Pool Using Microbial Electrosynthesis System.</title>
        <authorList>
            <person name="Alqahtani M.F."/>
            <person name="Bajracharya S."/>
            <person name="Katuri K.P."/>
            <person name="Ali M."/>
            <person name="Saikaly P.E."/>
        </authorList>
    </citation>
    <scope>NUCLEOTIDE SEQUENCE [LARGE SCALE GENOMIC DNA]</scope>
    <source>
        <strain evidence="5">MES6</strain>
    </source>
</reference>
<dbReference type="Gene3D" id="1.10.287.470">
    <property type="entry name" value="Helix hairpin bin"/>
    <property type="match status" value="1"/>
</dbReference>
<dbReference type="SUPFAM" id="SSF111369">
    <property type="entry name" value="HlyD-like secretion proteins"/>
    <property type="match status" value="1"/>
</dbReference>
<comment type="similarity">
    <text evidence="1">Belongs to the membrane fusion protein (MFP) (TC 8.A.1) family.</text>
</comment>
<keyword evidence="2" id="KW-0175">Coiled coil</keyword>
<dbReference type="GO" id="GO:0030313">
    <property type="term" value="C:cell envelope"/>
    <property type="evidence" value="ECO:0007669"/>
    <property type="project" value="UniProtKB-SubCell"/>
</dbReference>
<dbReference type="InterPro" id="IPR006143">
    <property type="entry name" value="RND_pump_MFP"/>
</dbReference>